<organism evidence="3 4">
    <name type="scientific">Araneus ventricosus</name>
    <name type="common">Orbweaver spider</name>
    <name type="synonym">Epeira ventricosa</name>
    <dbReference type="NCBI Taxonomy" id="182803"/>
    <lineage>
        <taxon>Eukaryota</taxon>
        <taxon>Metazoa</taxon>
        <taxon>Ecdysozoa</taxon>
        <taxon>Arthropoda</taxon>
        <taxon>Chelicerata</taxon>
        <taxon>Arachnida</taxon>
        <taxon>Araneae</taxon>
        <taxon>Araneomorphae</taxon>
        <taxon>Entelegynae</taxon>
        <taxon>Araneoidea</taxon>
        <taxon>Araneidae</taxon>
        <taxon>Araneus</taxon>
    </lineage>
</organism>
<feature type="domain" description="DNA helicase Pif1-like 2B" evidence="2">
    <location>
        <begin position="73"/>
        <end position="109"/>
    </location>
</feature>
<dbReference type="Pfam" id="PF21530">
    <property type="entry name" value="Pif1_2B_dom"/>
    <property type="match status" value="1"/>
</dbReference>
<dbReference type="EMBL" id="BGPR01030200">
    <property type="protein sequence ID" value="GBO02577.1"/>
    <property type="molecule type" value="Genomic_DNA"/>
</dbReference>
<proteinExistence type="predicted"/>
<dbReference type="InterPro" id="IPR049163">
    <property type="entry name" value="Pif1-like_2B_dom"/>
</dbReference>
<dbReference type="Proteomes" id="UP000499080">
    <property type="component" value="Unassembled WGS sequence"/>
</dbReference>
<dbReference type="OrthoDB" id="6428367at2759"/>
<dbReference type="PANTHER" id="PTHR10492:SF57">
    <property type="entry name" value="ATP-DEPENDENT DNA HELICASE"/>
    <property type="match status" value="1"/>
</dbReference>
<gene>
    <name evidence="3" type="ORF">AVEN_266013_1</name>
</gene>
<sequence>MAVTKSNSWPKKRRRQRHEKATFTRIAGSVQIYKSIDTTCGMNETVNYPSELFNILEPFGLPSHTLDLKEPFGLPSHTLDLKIEAPIMLLMNLHPPSLCKGTILCIMKLMPNIIEATIITGHTAGEDVFFLKIPIIPSNFPF</sequence>
<feature type="region of interest" description="Disordered" evidence="1">
    <location>
        <begin position="1"/>
        <end position="20"/>
    </location>
</feature>
<reference evidence="3 4" key="1">
    <citation type="journal article" date="2019" name="Sci. Rep.">
        <title>Orb-weaving spider Araneus ventricosus genome elucidates the spidroin gene catalogue.</title>
        <authorList>
            <person name="Kono N."/>
            <person name="Nakamura H."/>
            <person name="Ohtoshi R."/>
            <person name="Moran D.A.P."/>
            <person name="Shinohara A."/>
            <person name="Yoshida Y."/>
            <person name="Fujiwara M."/>
            <person name="Mori M."/>
            <person name="Tomita M."/>
            <person name="Arakawa K."/>
        </authorList>
    </citation>
    <scope>NUCLEOTIDE SEQUENCE [LARGE SCALE GENOMIC DNA]</scope>
</reference>
<name>A0A4Y2TT62_ARAVE</name>
<evidence type="ECO:0000313" key="3">
    <source>
        <dbReference type="EMBL" id="GBO02577.1"/>
    </source>
</evidence>
<protein>
    <recommendedName>
        <fullName evidence="2">DNA helicase Pif1-like 2B domain-containing protein</fullName>
    </recommendedName>
</protein>
<evidence type="ECO:0000256" key="1">
    <source>
        <dbReference type="SAM" id="MobiDB-lite"/>
    </source>
</evidence>
<comment type="caution">
    <text evidence="3">The sequence shown here is derived from an EMBL/GenBank/DDBJ whole genome shotgun (WGS) entry which is preliminary data.</text>
</comment>
<accession>A0A4Y2TT62</accession>
<dbReference type="AlphaFoldDB" id="A0A4Y2TT62"/>
<keyword evidence="4" id="KW-1185">Reference proteome</keyword>
<dbReference type="PANTHER" id="PTHR10492">
    <property type="match status" value="1"/>
</dbReference>
<evidence type="ECO:0000259" key="2">
    <source>
        <dbReference type="Pfam" id="PF21530"/>
    </source>
</evidence>
<evidence type="ECO:0000313" key="4">
    <source>
        <dbReference type="Proteomes" id="UP000499080"/>
    </source>
</evidence>